<protein>
    <submittedName>
        <fullName evidence="1">Uncharacterized protein</fullName>
    </submittedName>
</protein>
<gene>
    <name evidence="1" type="ORF">FRX31_019717</name>
</gene>
<evidence type="ECO:0000313" key="1">
    <source>
        <dbReference type="EMBL" id="KAF5190696.1"/>
    </source>
</evidence>
<dbReference type="Proteomes" id="UP000554482">
    <property type="component" value="Unassembled WGS sequence"/>
</dbReference>
<evidence type="ECO:0000313" key="2">
    <source>
        <dbReference type="Proteomes" id="UP000554482"/>
    </source>
</evidence>
<sequence length="102" mass="11396">PNVVKANRPPGGVPVKDWRVFIDYCVSETMQVLSEQNRSNRKEQKLPNCSGRTPAQVVRYKIAQDLGVDSSEVGRGHTFLAMHTHPDKTPQNFGVFVSGIKF</sequence>
<dbReference type="AlphaFoldDB" id="A0A7J6VZZ6"/>
<keyword evidence="2" id="KW-1185">Reference proteome</keyword>
<name>A0A7J6VZZ6_THATH</name>
<organism evidence="1 2">
    <name type="scientific">Thalictrum thalictroides</name>
    <name type="common">Rue-anemone</name>
    <name type="synonym">Anemone thalictroides</name>
    <dbReference type="NCBI Taxonomy" id="46969"/>
    <lineage>
        <taxon>Eukaryota</taxon>
        <taxon>Viridiplantae</taxon>
        <taxon>Streptophyta</taxon>
        <taxon>Embryophyta</taxon>
        <taxon>Tracheophyta</taxon>
        <taxon>Spermatophyta</taxon>
        <taxon>Magnoliopsida</taxon>
        <taxon>Ranunculales</taxon>
        <taxon>Ranunculaceae</taxon>
        <taxon>Thalictroideae</taxon>
        <taxon>Thalictrum</taxon>
    </lineage>
</organism>
<dbReference type="OrthoDB" id="1938530at2759"/>
<reference evidence="1 2" key="1">
    <citation type="submission" date="2020-06" db="EMBL/GenBank/DDBJ databases">
        <title>Transcriptomic and genomic resources for Thalictrum thalictroides and T. hernandezii: Facilitating candidate gene discovery in an emerging model plant lineage.</title>
        <authorList>
            <person name="Arias T."/>
            <person name="Riano-Pachon D.M."/>
            <person name="Di Stilio V.S."/>
        </authorList>
    </citation>
    <scope>NUCLEOTIDE SEQUENCE [LARGE SCALE GENOMIC DNA]</scope>
    <source>
        <strain evidence="2">cv. WT478/WT964</strain>
        <tissue evidence="1">Leaves</tissue>
    </source>
</reference>
<proteinExistence type="predicted"/>
<dbReference type="EMBL" id="JABWDY010023760">
    <property type="protein sequence ID" value="KAF5190696.1"/>
    <property type="molecule type" value="Genomic_DNA"/>
</dbReference>
<comment type="caution">
    <text evidence="1">The sequence shown here is derived from an EMBL/GenBank/DDBJ whole genome shotgun (WGS) entry which is preliminary data.</text>
</comment>
<feature type="non-terminal residue" evidence="1">
    <location>
        <position position="1"/>
    </location>
</feature>
<accession>A0A7J6VZZ6</accession>